<evidence type="ECO:0000313" key="1">
    <source>
        <dbReference type="EMBL" id="KDP32239.1"/>
    </source>
</evidence>
<sequence length="250" mass="29027">MWPPSQLGLIGFVGSSRISNKIDLMKIPSKLGLIGLKHFDLIIWPPTQLDLIGFIGSRRVRRGILEAQFDRPESCWFDGKVFEARRIRRGILEARFDQPERSGFCPGQLRNSTSLTGEESSNSFAIHHHCLEFEIGIFFTILLSKFARGSDESNWLFIRPLKVWSYEYRIYPGGPSGDSPAESRRIPHYLAHCHHTYASGEDPEYWRSFLNDWELSDMFLTPWDCEAWRTYPGREVAELHTRSRLLMRGY</sequence>
<protein>
    <recommendedName>
        <fullName evidence="3">Aminotransferase-like plant mobile domain-containing protein</fullName>
    </recommendedName>
</protein>
<organism evidence="1 2">
    <name type="scientific">Jatropha curcas</name>
    <name type="common">Barbados nut</name>
    <dbReference type="NCBI Taxonomy" id="180498"/>
    <lineage>
        <taxon>Eukaryota</taxon>
        <taxon>Viridiplantae</taxon>
        <taxon>Streptophyta</taxon>
        <taxon>Embryophyta</taxon>
        <taxon>Tracheophyta</taxon>
        <taxon>Spermatophyta</taxon>
        <taxon>Magnoliopsida</taxon>
        <taxon>eudicotyledons</taxon>
        <taxon>Gunneridae</taxon>
        <taxon>Pentapetalae</taxon>
        <taxon>rosids</taxon>
        <taxon>fabids</taxon>
        <taxon>Malpighiales</taxon>
        <taxon>Euphorbiaceae</taxon>
        <taxon>Crotonoideae</taxon>
        <taxon>Jatropheae</taxon>
        <taxon>Jatropha</taxon>
    </lineage>
</organism>
<accession>A0A067KKC1</accession>
<keyword evidence="2" id="KW-1185">Reference proteome</keyword>
<reference evidence="1 2" key="1">
    <citation type="journal article" date="2014" name="PLoS ONE">
        <title>Global Analysis of Gene Expression Profiles in Physic Nut (Jatropha curcas L.) Seedlings Exposed to Salt Stress.</title>
        <authorList>
            <person name="Zhang L."/>
            <person name="Zhang C."/>
            <person name="Wu P."/>
            <person name="Chen Y."/>
            <person name="Li M."/>
            <person name="Jiang H."/>
            <person name="Wu G."/>
        </authorList>
    </citation>
    <scope>NUCLEOTIDE SEQUENCE [LARGE SCALE GENOMIC DNA]</scope>
    <source>
        <strain evidence="2">cv. GZQX0401</strain>
        <tissue evidence="1">Young leaves</tissue>
    </source>
</reference>
<gene>
    <name evidence="1" type="ORF">JCGZ_13846</name>
</gene>
<dbReference type="EMBL" id="KK914589">
    <property type="protein sequence ID" value="KDP32239.1"/>
    <property type="molecule type" value="Genomic_DNA"/>
</dbReference>
<name>A0A067KKC1_JATCU</name>
<proteinExistence type="predicted"/>
<evidence type="ECO:0008006" key="3">
    <source>
        <dbReference type="Google" id="ProtNLM"/>
    </source>
</evidence>
<dbReference type="AlphaFoldDB" id="A0A067KKC1"/>
<evidence type="ECO:0000313" key="2">
    <source>
        <dbReference type="Proteomes" id="UP000027138"/>
    </source>
</evidence>
<dbReference type="Proteomes" id="UP000027138">
    <property type="component" value="Unassembled WGS sequence"/>
</dbReference>